<evidence type="ECO:0000313" key="3">
    <source>
        <dbReference type="EMBL" id="EET59259.1"/>
    </source>
</evidence>
<dbReference type="STRING" id="168384.SAMN05660368_03177"/>
<feature type="repeat" description="Cell wall-binding" evidence="2">
    <location>
        <begin position="102"/>
        <end position="128"/>
    </location>
</feature>
<name>C6LJE5_9FIRM</name>
<keyword evidence="4" id="KW-1185">Reference proteome</keyword>
<dbReference type="PROSITE" id="PS51170">
    <property type="entry name" value="CW"/>
    <property type="match status" value="2"/>
</dbReference>
<evidence type="ECO:0000256" key="1">
    <source>
        <dbReference type="ARBA" id="ARBA00022737"/>
    </source>
</evidence>
<reference evidence="3" key="1">
    <citation type="submission" date="2009-07" db="EMBL/GenBank/DDBJ databases">
        <authorList>
            <person name="Weinstock G."/>
            <person name="Sodergren E."/>
            <person name="Clifton S."/>
            <person name="Fulton L."/>
            <person name="Fulton B."/>
            <person name="Courtney L."/>
            <person name="Fronick C."/>
            <person name="Harrison M."/>
            <person name="Strong C."/>
            <person name="Farmer C."/>
            <person name="Delahaunty K."/>
            <person name="Markovic C."/>
            <person name="Hall O."/>
            <person name="Minx P."/>
            <person name="Tomlinson C."/>
            <person name="Mitreva M."/>
            <person name="Nelson J."/>
            <person name="Hou S."/>
            <person name="Wollam A."/>
            <person name="Pepin K.H."/>
            <person name="Johnson M."/>
            <person name="Bhonagiri V."/>
            <person name="Nash W.E."/>
            <person name="Warren W."/>
            <person name="Chinwalla A."/>
            <person name="Mardis E.R."/>
            <person name="Wilson R.K."/>
        </authorList>
    </citation>
    <scope>NUCLEOTIDE SEQUENCE [LARGE SCALE GENOMIC DNA]</scope>
    <source>
        <strain evidence="3">DSM 14469</strain>
    </source>
</reference>
<protein>
    <submittedName>
        <fullName evidence="3">Cell wall-binding repeat protein</fullName>
    </submittedName>
</protein>
<dbReference type="Gene3D" id="2.10.270.10">
    <property type="entry name" value="Cholin Binding"/>
    <property type="match status" value="2"/>
</dbReference>
<evidence type="ECO:0000313" key="4">
    <source>
        <dbReference type="Proteomes" id="UP000005561"/>
    </source>
</evidence>
<dbReference type="InterPro" id="IPR018337">
    <property type="entry name" value="Cell_wall/Cho-bd_repeat"/>
</dbReference>
<dbReference type="EMBL" id="ACCL02000020">
    <property type="protein sequence ID" value="EET59259.1"/>
    <property type="molecule type" value="Genomic_DNA"/>
</dbReference>
<dbReference type="SUPFAM" id="SSF69360">
    <property type="entry name" value="Cell wall binding repeat"/>
    <property type="match status" value="1"/>
</dbReference>
<accession>C6LJE5</accession>
<gene>
    <name evidence="3" type="ORF">BRYFOR_08781</name>
</gene>
<keyword evidence="1" id="KW-0677">Repeat</keyword>
<sequence length="239" mass="27959">MGEGMGKGDCMKVRKKTGVFLVLLFLLALVPAVTVNAGFRRVKVKENGAYRYYYRYYTSKTRYLKGSRTTDNAAAYKRWVFKNIKKNGKTYTYCFDENGYMQVGWKRLTTKACKGAWYWYYFDNSGRMLKSRTKNGHYLQSNGRMLTNDWHNGIYYGEDGSAVSGYRQDVKNGFRKTKKGVKYRQADGTYAQKKWVCIKDSLGKYNWYYFYSSGYMAKNTWVGSRHVDKNGRLDSLKKI</sequence>
<comment type="caution">
    <text evidence="3">The sequence shown here is derived from an EMBL/GenBank/DDBJ whole genome shotgun (WGS) entry which is preliminary data.</text>
</comment>
<proteinExistence type="predicted"/>
<feature type="repeat" description="Cell wall-binding" evidence="2">
    <location>
        <begin position="192"/>
        <end position="216"/>
    </location>
</feature>
<organism evidence="3 4">
    <name type="scientific">Marvinbryantia formatexigens DSM 14469</name>
    <dbReference type="NCBI Taxonomy" id="478749"/>
    <lineage>
        <taxon>Bacteria</taxon>
        <taxon>Bacillati</taxon>
        <taxon>Bacillota</taxon>
        <taxon>Clostridia</taxon>
        <taxon>Lachnospirales</taxon>
        <taxon>Lachnospiraceae</taxon>
        <taxon>Marvinbryantia</taxon>
    </lineage>
</organism>
<evidence type="ECO:0000256" key="2">
    <source>
        <dbReference type="PROSITE-ProRule" id="PRU00591"/>
    </source>
</evidence>
<dbReference type="Proteomes" id="UP000005561">
    <property type="component" value="Unassembled WGS sequence"/>
</dbReference>
<dbReference type="AlphaFoldDB" id="C6LJE5"/>